<protein>
    <submittedName>
        <fullName evidence="8">TetR family transcriptional regulator</fullName>
    </submittedName>
</protein>
<dbReference type="SUPFAM" id="SSF46689">
    <property type="entry name" value="Homeodomain-like"/>
    <property type="match status" value="1"/>
</dbReference>
<keyword evidence="2" id="KW-0805">Transcription regulation</keyword>
<feature type="compositionally biased region" description="Low complexity" evidence="6">
    <location>
        <begin position="205"/>
        <end position="217"/>
    </location>
</feature>
<evidence type="ECO:0000256" key="3">
    <source>
        <dbReference type="ARBA" id="ARBA00023125"/>
    </source>
</evidence>
<dbReference type="PANTHER" id="PTHR30055">
    <property type="entry name" value="HTH-TYPE TRANSCRIPTIONAL REGULATOR RUTR"/>
    <property type="match status" value="1"/>
</dbReference>
<dbReference type="Proteomes" id="UP000326553">
    <property type="component" value="Chromosome"/>
</dbReference>
<feature type="domain" description="HTH tetR-type" evidence="7">
    <location>
        <begin position="8"/>
        <end position="68"/>
    </location>
</feature>
<accession>A0A5J6HCK1</accession>
<dbReference type="PROSITE" id="PS50977">
    <property type="entry name" value="HTH_TETR_2"/>
    <property type="match status" value="1"/>
</dbReference>
<dbReference type="GO" id="GO:0000976">
    <property type="term" value="F:transcription cis-regulatory region binding"/>
    <property type="evidence" value="ECO:0007669"/>
    <property type="project" value="TreeGrafter"/>
</dbReference>
<dbReference type="SUPFAM" id="SSF48498">
    <property type="entry name" value="Tetracyclin repressor-like, C-terminal domain"/>
    <property type="match status" value="1"/>
</dbReference>
<dbReference type="InterPro" id="IPR036271">
    <property type="entry name" value="Tet_transcr_reg_TetR-rel_C_sf"/>
</dbReference>
<keyword evidence="9" id="KW-1185">Reference proteome</keyword>
<dbReference type="InterPro" id="IPR050109">
    <property type="entry name" value="HTH-type_TetR-like_transc_reg"/>
</dbReference>
<dbReference type="EMBL" id="CP023695">
    <property type="protein sequence ID" value="QEV17926.1"/>
    <property type="molecule type" value="Genomic_DNA"/>
</dbReference>
<dbReference type="RefSeq" id="WP_070321191.1">
    <property type="nucleotide sequence ID" value="NZ_CP023695.1"/>
</dbReference>
<feature type="DNA-binding region" description="H-T-H motif" evidence="5">
    <location>
        <begin position="31"/>
        <end position="50"/>
    </location>
</feature>
<dbReference type="PANTHER" id="PTHR30055:SF234">
    <property type="entry name" value="HTH-TYPE TRANSCRIPTIONAL REGULATOR BETI"/>
    <property type="match status" value="1"/>
</dbReference>
<evidence type="ECO:0000256" key="6">
    <source>
        <dbReference type="SAM" id="MobiDB-lite"/>
    </source>
</evidence>
<dbReference type="Gene3D" id="1.10.357.10">
    <property type="entry name" value="Tetracycline Repressor, domain 2"/>
    <property type="match status" value="1"/>
</dbReference>
<dbReference type="GO" id="GO:0003700">
    <property type="term" value="F:DNA-binding transcription factor activity"/>
    <property type="evidence" value="ECO:0007669"/>
    <property type="project" value="TreeGrafter"/>
</dbReference>
<organism evidence="8 9">
    <name type="scientific">Streptomyces alboniger</name>
    <dbReference type="NCBI Taxonomy" id="132473"/>
    <lineage>
        <taxon>Bacteria</taxon>
        <taxon>Bacillati</taxon>
        <taxon>Actinomycetota</taxon>
        <taxon>Actinomycetes</taxon>
        <taxon>Kitasatosporales</taxon>
        <taxon>Streptomycetaceae</taxon>
        <taxon>Streptomyces</taxon>
        <taxon>Streptomyces aurantiacus group</taxon>
    </lineage>
</organism>
<evidence type="ECO:0000313" key="8">
    <source>
        <dbReference type="EMBL" id="QEV17926.1"/>
    </source>
</evidence>
<evidence type="ECO:0000256" key="2">
    <source>
        <dbReference type="ARBA" id="ARBA00023015"/>
    </source>
</evidence>
<gene>
    <name evidence="8" type="ORF">CP975_10770</name>
</gene>
<keyword evidence="3 5" id="KW-0238">DNA-binding</keyword>
<dbReference type="InterPro" id="IPR009057">
    <property type="entry name" value="Homeodomain-like_sf"/>
</dbReference>
<dbReference type="InterPro" id="IPR039538">
    <property type="entry name" value="BetI_C"/>
</dbReference>
<dbReference type="OrthoDB" id="9816296at2"/>
<evidence type="ECO:0000256" key="4">
    <source>
        <dbReference type="ARBA" id="ARBA00023163"/>
    </source>
</evidence>
<evidence type="ECO:0000256" key="5">
    <source>
        <dbReference type="PROSITE-ProRule" id="PRU00335"/>
    </source>
</evidence>
<reference evidence="8 9" key="1">
    <citation type="submission" date="2017-09" db="EMBL/GenBank/DDBJ databases">
        <authorList>
            <person name="Lee N."/>
            <person name="Cho B.-K."/>
        </authorList>
    </citation>
    <scope>NUCLEOTIDE SEQUENCE [LARGE SCALE GENOMIC DNA]</scope>
    <source>
        <strain evidence="8 9">ATCC 12461</strain>
    </source>
</reference>
<feature type="region of interest" description="Disordered" evidence="6">
    <location>
        <begin position="187"/>
        <end position="217"/>
    </location>
</feature>
<evidence type="ECO:0000313" key="9">
    <source>
        <dbReference type="Proteomes" id="UP000326553"/>
    </source>
</evidence>
<dbReference type="KEGG" id="salw:CP975_10770"/>
<dbReference type="Pfam" id="PF00440">
    <property type="entry name" value="TetR_N"/>
    <property type="match status" value="1"/>
</dbReference>
<evidence type="ECO:0000256" key="1">
    <source>
        <dbReference type="ARBA" id="ARBA00022491"/>
    </source>
</evidence>
<proteinExistence type="predicted"/>
<name>A0A5J6HCK1_STRAD</name>
<keyword evidence="4" id="KW-0804">Transcription</keyword>
<dbReference type="InterPro" id="IPR001647">
    <property type="entry name" value="HTH_TetR"/>
</dbReference>
<sequence>MPKQVDYEDRRRRIAEAVRTLIARSGMEAVSLRDVAAEASVSMGAVQRCFRTKDEMLLFALEDISARVGERARARIEASGTPRSAATLLDRTLSALALVEPQDRAEAQVWGAFVAHAAVSEPLAAVLRETYAKLHELLVWLLDYGMSTGEFHASLNPTAEARALLAMAEGLTGQVLVGHQTPESATGALRRYAAGLGPPPELESEPVSSPSVPRSAG</sequence>
<dbReference type="Pfam" id="PF13977">
    <property type="entry name" value="TetR_C_6"/>
    <property type="match status" value="1"/>
</dbReference>
<dbReference type="AlphaFoldDB" id="A0A5J6HCK1"/>
<evidence type="ECO:0000259" key="7">
    <source>
        <dbReference type="PROSITE" id="PS50977"/>
    </source>
</evidence>
<keyword evidence="1" id="KW-0678">Repressor</keyword>